<name>A0ABU0IVM4_9CAUL</name>
<comment type="caution">
    <text evidence="2">The sequence shown here is derived from an EMBL/GenBank/DDBJ whole genome shotgun (WGS) entry which is preliminary data.</text>
</comment>
<organism evidence="2 3">
    <name type="scientific">Caulobacter ginsengisoli</name>
    <dbReference type="NCBI Taxonomy" id="400775"/>
    <lineage>
        <taxon>Bacteria</taxon>
        <taxon>Pseudomonadati</taxon>
        <taxon>Pseudomonadota</taxon>
        <taxon>Alphaproteobacteria</taxon>
        <taxon>Caulobacterales</taxon>
        <taxon>Caulobacteraceae</taxon>
        <taxon>Caulobacter</taxon>
    </lineage>
</organism>
<evidence type="ECO:0000256" key="1">
    <source>
        <dbReference type="SAM" id="SignalP"/>
    </source>
</evidence>
<dbReference type="Proteomes" id="UP001228905">
    <property type="component" value="Unassembled WGS sequence"/>
</dbReference>
<keyword evidence="1" id="KW-0732">Signal</keyword>
<gene>
    <name evidence="2" type="ORF">QO010_003861</name>
</gene>
<accession>A0ABU0IVM4</accession>
<feature type="signal peptide" evidence="1">
    <location>
        <begin position="1"/>
        <end position="23"/>
    </location>
</feature>
<evidence type="ECO:0000313" key="2">
    <source>
        <dbReference type="EMBL" id="MDQ0466068.1"/>
    </source>
</evidence>
<sequence length="148" mass="15469">MKRTLMTALAAGLALSAAVPAMAGDLIFPGGTGLTERLAGQSYWSTQAQCAGLFGATSNYLAEKGDAAGAEMAKARALGFAEDAIKRVMKDRGLKRPDALQVVQPAILAGRNSGLQALAEQGMNDNSKWNYARSACLDVADIYQSASR</sequence>
<reference evidence="2 3" key="1">
    <citation type="submission" date="2023-07" db="EMBL/GenBank/DDBJ databases">
        <title>Genomic Encyclopedia of Type Strains, Phase IV (KMG-IV): sequencing the most valuable type-strain genomes for metagenomic binning, comparative biology and taxonomic classification.</title>
        <authorList>
            <person name="Goeker M."/>
        </authorList>
    </citation>
    <scope>NUCLEOTIDE SEQUENCE [LARGE SCALE GENOMIC DNA]</scope>
    <source>
        <strain evidence="2 3">DSM 18695</strain>
    </source>
</reference>
<dbReference type="RefSeq" id="WP_307351892.1">
    <property type="nucleotide sequence ID" value="NZ_JAUSVS010000009.1"/>
</dbReference>
<evidence type="ECO:0000313" key="3">
    <source>
        <dbReference type="Proteomes" id="UP001228905"/>
    </source>
</evidence>
<protein>
    <submittedName>
        <fullName evidence="2">Uncharacterized protein</fullName>
    </submittedName>
</protein>
<feature type="chain" id="PRO_5046903638" evidence="1">
    <location>
        <begin position="24"/>
        <end position="148"/>
    </location>
</feature>
<keyword evidence="3" id="KW-1185">Reference proteome</keyword>
<proteinExistence type="predicted"/>
<dbReference type="EMBL" id="JAUSVS010000009">
    <property type="protein sequence ID" value="MDQ0466068.1"/>
    <property type="molecule type" value="Genomic_DNA"/>
</dbReference>